<accession>A0A0A9GHR3</accession>
<sequence length="21" mass="2452">MWALRGMLGHILRKQQRSGRG</sequence>
<name>A0A0A9GHR3_ARUDO</name>
<dbReference type="AlphaFoldDB" id="A0A0A9GHR3"/>
<evidence type="ECO:0000313" key="1">
    <source>
        <dbReference type="EMBL" id="JAE22984.1"/>
    </source>
</evidence>
<protein>
    <submittedName>
        <fullName evidence="1">Uncharacterized protein</fullName>
    </submittedName>
</protein>
<dbReference type="EMBL" id="GBRH01174912">
    <property type="protein sequence ID" value="JAE22984.1"/>
    <property type="molecule type" value="Transcribed_RNA"/>
</dbReference>
<reference evidence="1" key="1">
    <citation type="submission" date="2014-09" db="EMBL/GenBank/DDBJ databases">
        <authorList>
            <person name="Magalhaes I.L.F."/>
            <person name="Oliveira U."/>
            <person name="Santos F.R."/>
            <person name="Vidigal T.H.D.A."/>
            <person name="Brescovit A.D."/>
            <person name="Santos A.J."/>
        </authorList>
    </citation>
    <scope>NUCLEOTIDE SEQUENCE</scope>
    <source>
        <tissue evidence="1">Shoot tissue taken approximately 20 cm above the soil surface</tissue>
    </source>
</reference>
<reference evidence="1" key="2">
    <citation type="journal article" date="2015" name="Data Brief">
        <title>Shoot transcriptome of the giant reed, Arundo donax.</title>
        <authorList>
            <person name="Barrero R.A."/>
            <person name="Guerrero F.D."/>
            <person name="Moolhuijzen P."/>
            <person name="Goolsby J.A."/>
            <person name="Tidwell J."/>
            <person name="Bellgard S.E."/>
            <person name="Bellgard M.I."/>
        </authorList>
    </citation>
    <scope>NUCLEOTIDE SEQUENCE</scope>
    <source>
        <tissue evidence="1">Shoot tissue taken approximately 20 cm above the soil surface</tissue>
    </source>
</reference>
<proteinExistence type="predicted"/>
<organism evidence="1">
    <name type="scientific">Arundo donax</name>
    <name type="common">Giant reed</name>
    <name type="synonym">Donax arundinaceus</name>
    <dbReference type="NCBI Taxonomy" id="35708"/>
    <lineage>
        <taxon>Eukaryota</taxon>
        <taxon>Viridiplantae</taxon>
        <taxon>Streptophyta</taxon>
        <taxon>Embryophyta</taxon>
        <taxon>Tracheophyta</taxon>
        <taxon>Spermatophyta</taxon>
        <taxon>Magnoliopsida</taxon>
        <taxon>Liliopsida</taxon>
        <taxon>Poales</taxon>
        <taxon>Poaceae</taxon>
        <taxon>PACMAD clade</taxon>
        <taxon>Arundinoideae</taxon>
        <taxon>Arundineae</taxon>
        <taxon>Arundo</taxon>
    </lineage>
</organism>